<protein>
    <submittedName>
        <fullName evidence="3">Uncharacterized protein</fullName>
    </submittedName>
</protein>
<gene>
    <name evidence="3" type="ORF">BK761_13150</name>
</gene>
<comment type="caution">
    <text evidence="3">The sequence shown here is derived from an EMBL/GenBank/DDBJ whole genome shotgun (WGS) entry which is preliminary data.</text>
</comment>
<keyword evidence="2" id="KW-0812">Transmembrane</keyword>
<keyword evidence="2" id="KW-0472">Membrane</keyword>
<dbReference type="PANTHER" id="PTHR38758">
    <property type="entry name" value="PUTATIVE-RELATED"/>
    <property type="match status" value="1"/>
</dbReference>
<reference evidence="3 4" key="1">
    <citation type="submission" date="2016-10" db="EMBL/GenBank/DDBJ databases">
        <title>Comparative genomics of Bacillus thuringiensis reveals a path to pathogens against multiple invertebrate hosts.</title>
        <authorList>
            <person name="Zheng J."/>
            <person name="Gao Q."/>
            <person name="Liu H."/>
            <person name="Peng D."/>
            <person name="Ruan L."/>
            <person name="Sun M."/>
        </authorList>
    </citation>
    <scope>NUCLEOTIDE SEQUENCE [LARGE SCALE GENOMIC DNA]</scope>
    <source>
        <strain evidence="3">BGSC 4M3</strain>
    </source>
</reference>
<organism evidence="3 4">
    <name type="scientific">Bacillus thuringiensis subsp. darmstadiensis</name>
    <dbReference type="NCBI Taxonomy" id="132264"/>
    <lineage>
        <taxon>Bacteria</taxon>
        <taxon>Bacillati</taxon>
        <taxon>Bacillota</taxon>
        <taxon>Bacilli</taxon>
        <taxon>Bacillales</taxon>
        <taxon>Bacillaceae</taxon>
        <taxon>Bacillus</taxon>
        <taxon>Bacillus cereus group</taxon>
    </lineage>
</organism>
<dbReference type="Proteomes" id="UP000195217">
    <property type="component" value="Unassembled WGS sequence"/>
</dbReference>
<dbReference type="AlphaFoldDB" id="A0A9X6G3K4"/>
<proteinExistence type="predicted"/>
<accession>A0A9X6G3K4</accession>
<dbReference type="PANTHER" id="PTHR38758:SF1">
    <property type="entry name" value="PROTEIN, PUTATIVE-RELATED"/>
    <property type="match status" value="1"/>
</dbReference>
<feature type="transmembrane region" description="Helical" evidence="2">
    <location>
        <begin position="427"/>
        <end position="447"/>
    </location>
</feature>
<dbReference type="RefSeq" id="WP_001180714.1">
    <property type="nucleotide sequence ID" value="NZ_NFEA01000035.1"/>
</dbReference>
<feature type="compositionally biased region" description="Basic and acidic residues" evidence="1">
    <location>
        <begin position="34"/>
        <end position="59"/>
    </location>
</feature>
<feature type="compositionally biased region" description="Basic and acidic residues" evidence="1">
    <location>
        <begin position="108"/>
        <end position="363"/>
    </location>
</feature>
<evidence type="ECO:0000313" key="3">
    <source>
        <dbReference type="EMBL" id="OTZ33565.1"/>
    </source>
</evidence>
<keyword evidence="2" id="KW-1133">Transmembrane helix</keyword>
<evidence type="ECO:0000256" key="2">
    <source>
        <dbReference type="SAM" id="Phobius"/>
    </source>
</evidence>
<feature type="region of interest" description="Disordered" evidence="1">
    <location>
        <begin position="1"/>
        <end position="363"/>
    </location>
</feature>
<feature type="compositionally biased region" description="Polar residues" evidence="1">
    <location>
        <begin position="60"/>
        <end position="90"/>
    </location>
</feature>
<dbReference type="EMBL" id="NFEA01000035">
    <property type="protein sequence ID" value="OTZ33565.1"/>
    <property type="molecule type" value="Genomic_DNA"/>
</dbReference>
<name>A0A9X6G3K4_BACUD</name>
<sequence length="630" mass="72908">MQNNRKRNVIKERIRQEKERRERLLAEEEEQYEDVNKDPISEQIQQEHLEQPRNQREESVNVNLPKNESSNSNPALDWITTIQNQAGTSENDLKIKEAEEEAIEREEVEARRKAEEEARKRAEAEARRKAEEEARNQAEAEARRKAEEEARNQAEAEARRKAEEEARNQAEAEARKKAEEEARNQAEAEARRKAEEEARNQAEAEARKKAEEEARKRAEAEARRKAEEEEARKREEAEARRKAEEEARKREEAEARRKAEEEARKRAEAEARRKAEEEARKQEEVEAHRKAEEEARNQEEAEARRKAEEEARKREEAEARRKAEEEARKRAEAEAHRRAEEAARKEVEARRKEEERKLEEVRKRRLEEENKIKEVQQRQKIVVAKGETESDEINLNKERDLPNETKFEQEEKVVIDKKGILNNMKKYKYAIIGVASIVLLVVAGFAFSNLKNSQAASANNVNSLEVNANLINGLRLSAVQKYQDAALEFDKVDYKKLGKEDKKAVLFTYLLSGKAQKAIDLEQDFAESVVSYYIAVDNLKKVKELKTKNPLINFEIAALDNKHEEVIKLRDQVPLDGRREGIIVNSYLKLNKSEEAKKFAQKVGNKDLLEKINNSTPNSSATSVATISAG</sequence>
<evidence type="ECO:0000256" key="1">
    <source>
        <dbReference type="SAM" id="MobiDB-lite"/>
    </source>
</evidence>
<feature type="compositionally biased region" description="Basic and acidic residues" evidence="1">
    <location>
        <begin position="9"/>
        <end position="26"/>
    </location>
</feature>
<evidence type="ECO:0000313" key="4">
    <source>
        <dbReference type="Proteomes" id="UP000195217"/>
    </source>
</evidence>
<feature type="compositionally biased region" description="Acidic residues" evidence="1">
    <location>
        <begin position="98"/>
        <end position="107"/>
    </location>
</feature>